<keyword evidence="1" id="KW-0732">Signal</keyword>
<name>A0A068RIT7_9FUNG</name>
<proteinExistence type="predicted"/>
<gene>
    <name evidence="2" type="ORF">LCOR_01369.1</name>
</gene>
<keyword evidence="3" id="KW-1185">Reference proteome</keyword>
<reference evidence="2" key="1">
    <citation type="submission" date="2013-08" db="EMBL/GenBank/DDBJ databases">
        <title>Gene expansion shapes genome architecture in the human pathogen Lichtheimia corymbifera: an evolutionary genomics analysis in the ancient terrestrial Mucorales (Mucoromycotina).</title>
        <authorList>
            <person name="Schwartze V.U."/>
            <person name="Winter S."/>
            <person name="Shelest E."/>
            <person name="Marcet-Houben M."/>
            <person name="Horn F."/>
            <person name="Wehner S."/>
            <person name="Hoffmann K."/>
            <person name="Riege K."/>
            <person name="Sammeth M."/>
            <person name="Nowrousian M."/>
            <person name="Valiante V."/>
            <person name="Linde J."/>
            <person name="Jacobsen I.D."/>
            <person name="Marz M."/>
            <person name="Brakhage A.A."/>
            <person name="Gabaldon T."/>
            <person name="Bocker S."/>
            <person name="Voigt K."/>
        </authorList>
    </citation>
    <scope>NUCLEOTIDE SEQUENCE [LARGE SCALE GENOMIC DNA]</scope>
    <source>
        <strain evidence="2">FSU 9682</strain>
    </source>
</reference>
<dbReference type="EMBL" id="CBTN010000003">
    <property type="protein sequence ID" value="CDH49630.1"/>
    <property type="molecule type" value="Genomic_DNA"/>
</dbReference>
<evidence type="ECO:0000313" key="2">
    <source>
        <dbReference type="EMBL" id="CDH49630.1"/>
    </source>
</evidence>
<feature type="chain" id="PRO_5001654883" evidence="1">
    <location>
        <begin position="23"/>
        <end position="79"/>
    </location>
</feature>
<accession>A0A068RIT7</accession>
<dbReference type="OrthoDB" id="10286322at2759"/>
<sequence length="79" mass="8882">MLVLITTLLLQVVSMYIGYARGQDEQQDMPVAAPLTHEPAPTNWWEQAYRNAKLGYHADKVVHGQIDHVKSVIPNVENA</sequence>
<protein>
    <submittedName>
        <fullName evidence="2">Uncharacterized protein</fullName>
    </submittedName>
</protein>
<evidence type="ECO:0000256" key="1">
    <source>
        <dbReference type="SAM" id="SignalP"/>
    </source>
</evidence>
<organism evidence="2 3">
    <name type="scientific">Lichtheimia corymbifera JMRC:FSU:9682</name>
    <dbReference type="NCBI Taxonomy" id="1263082"/>
    <lineage>
        <taxon>Eukaryota</taxon>
        <taxon>Fungi</taxon>
        <taxon>Fungi incertae sedis</taxon>
        <taxon>Mucoromycota</taxon>
        <taxon>Mucoromycotina</taxon>
        <taxon>Mucoromycetes</taxon>
        <taxon>Mucorales</taxon>
        <taxon>Lichtheimiaceae</taxon>
        <taxon>Lichtheimia</taxon>
    </lineage>
</organism>
<comment type="caution">
    <text evidence="2">The sequence shown here is derived from an EMBL/GenBank/DDBJ whole genome shotgun (WGS) entry which is preliminary data.</text>
</comment>
<dbReference type="AlphaFoldDB" id="A0A068RIT7"/>
<evidence type="ECO:0000313" key="3">
    <source>
        <dbReference type="Proteomes" id="UP000027586"/>
    </source>
</evidence>
<dbReference type="VEuPathDB" id="FungiDB:LCOR_01369.1"/>
<dbReference type="Proteomes" id="UP000027586">
    <property type="component" value="Unassembled WGS sequence"/>
</dbReference>
<feature type="signal peptide" evidence="1">
    <location>
        <begin position="1"/>
        <end position="22"/>
    </location>
</feature>